<keyword evidence="1" id="KW-0472">Membrane</keyword>
<dbReference type="Proteomes" id="UP000036681">
    <property type="component" value="Unplaced"/>
</dbReference>
<keyword evidence="1" id="KW-1133">Transmembrane helix</keyword>
<name>A0A0M3IAR3_ASCLU</name>
<protein>
    <submittedName>
        <fullName evidence="3">DUF4220 domain-containing protein</fullName>
    </submittedName>
</protein>
<feature type="transmembrane region" description="Helical" evidence="1">
    <location>
        <begin position="158"/>
        <end position="176"/>
    </location>
</feature>
<evidence type="ECO:0000256" key="1">
    <source>
        <dbReference type="SAM" id="Phobius"/>
    </source>
</evidence>
<dbReference type="AlphaFoldDB" id="A0A0M3IAR3"/>
<reference evidence="3" key="1">
    <citation type="submission" date="2017-02" db="UniProtKB">
        <authorList>
            <consortium name="WormBaseParasite"/>
        </authorList>
    </citation>
    <scope>IDENTIFICATION</scope>
</reference>
<evidence type="ECO:0000313" key="2">
    <source>
        <dbReference type="Proteomes" id="UP000036681"/>
    </source>
</evidence>
<accession>A0A0M3IAR3</accession>
<organism evidence="2 3">
    <name type="scientific">Ascaris lumbricoides</name>
    <name type="common">Giant roundworm</name>
    <dbReference type="NCBI Taxonomy" id="6252"/>
    <lineage>
        <taxon>Eukaryota</taxon>
        <taxon>Metazoa</taxon>
        <taxon>Ecdysozoa</taxon>
        <taxon>Nematoda</taxon>
        <taxon>Chromadorea</taxon>
        <taxon>Rhabditida</taxon>
        <taxon>Spirurina</taxon>
        <taxon>Ascaridomorpha</taxon>
        <taxon>Ascaridoidea</taxon>
        <taxon>Ascarididae</taxon>
        <taxon>Ascaris</taxon>
    </lineage>
</organism>
<proteinExistence type="predicted"/>
<keyword evidence="2" id="KW-1185">Reference proteome</keyword>
<sequence length="231" mass="27030">MVQLSWQNNEPDLISEERGEKGRLRPEVRSMVVLVILKLRSYYTPENISLLLDLLIGSHREDWRATMDEPVIIWSHESKYHPNFGKRSLGIIEKKLRSYYTPENISLLLDLLIGSHREDWRATMDEPVIIWSHESKYHPNFGKRSLGIIEKESFTSRYISFVILGIVIAFIIYAYLNHSFAMRLLRKTQKQEGLRQLIHQSALIMATSANAQNVRNGRRLSILNLFHAFRL</sequence>
<keyword evidence="1" id="KW-0812">Transmembrane</keyword>
<dbReference type="WBParaSite" id="ALUE_0001470201-mRNA-1">
    <property type="protein sequence ID" value="ALUE_0001470201-mRNA-1"/>
    <property type="gene ID" value="ALUE_0001470201"/>
</dbReference>
<evidence type="ECO:0000313" key="3">
    <source>
        <dbReference type="WBParaSite" id="ALUE_0001470201-mRNA-1"/>
    </source>
</evidence>